<keyword evidence="7 9" id="KW-0378">Hydrolase</keyword>
<dbReference type="GO" id="GO:0005737">
    <property type="term" value="C:cytoplasm"/>
    <property type="evidence" value="ECO:0007669"/>
    <property type="project" value="UniProtKB-SubCell"/>
</dbReference>
<comment type="similarity">
    <text evidence="3 9 11">Belongs to the uracil-DNA glycosylase (UDG) superfamily. UNG family.</text>
</comment>
<dbReference type="NCBIfam" id="TIGR00628">
    <property type="entry name" value="ung"/>
    <property type="match status" value="1"/>
</dbReference>
<dbReference type="AlphaFoldDB" id="A0A429ZCE6"/>
<evidence type="ECO:0000256" key="2">
    <source>
        <dbReference type="ARBA" id="ARBA00002631"/>
    </source>
</evidence>
<dbReference type="EMBL" id="NGJU01000030">
    <property type="protein sequence ID" value="RST91378.1"/>
    <property type="molecule type" value="Genomic_DNA"/>
</dbReference>
<dbReference type="InterPro" id="IPR002043">
    <property type="entry name" value="UDG_fam1"/>
</dbReference>
<proteinExistence type="inferred from homology"/>
<feature type="active site" description="Proton acceptor" evidence="9 10">
    <location>
        <position position="65"/>
    </location>
</feature>
<comment type="caution">
    <text evidence="13">The sequence shown here is derived from an EMBL/GenBank/DDBJ whole genome shotgun (WGS) entry which is preliminary data.</text>
</comment>
<evidence type="ECO:0000256" key="7">
    <source>
        <dbReference type="ARBA" id="ARBA00022801"/>
    </source>
</evidence>
<comment type="subcellular location">
    <subcellularLocation>
        <location evidence="9">Cytoplasm</location>
    </subcellularLocation>
</comment>
<dbReference type="Pfam" id="PF03167">
    <property type="entry name" value="UDG"/>
    <property type="match status" value="1"/>
</dbReference>
<gene>
    <name evidence="9" type="primary">ung</name>
    <name evidence="13" type="ORF">CBF35_14300</name>
</gene>
<evidence type="ECO:0000259" key="12">
    <source>
        <dbReference type="SMART" id="SM00986"/>
    </source>
</evidence>
<dbReference type="FunFam" id="3.40.470.10:FF:000001">
    <property type="entry name" value="Uracil-DNA glycosylase"/>
    <property type="match status" value="1"/>
</dbReference>
<keyword evidence="14" id="KW-1185">Reference proteome</keyword>
<dbReference type="GO" id="GO:0097510">
    <property type="term" value="P:base-excision repair, AP site formation via deaminated base removal"/>
    <property type="evidence" value="ECO:0007669"/>
    <property type="project" value="TreeGrafter"/>
</dbReference>
<keyword evidence="6 9" id="KW-0227">DNA damage</keyword>
<evidence type="ECO:0000256" key="3">
    <source>
        <dbReference type="ARBA" id="ARBA00008184"/>
    </source>
</evidence>
<evidence type="ECO:0000313" key="14">
    <source>
        <dbReference type="Proteomes" id="UP000287239"/>
    </source>
</evidence>
<dbReference type="GO" id="GO:0004844">
    <property type="term" value="F:uracil DNA N-glycosylase activity"/>
    <property type="evidence" value="ECO:0007669"/>
    <property type="project" value="UniProtKB-UniRule"/>
</dbReference>
<dbReference type="SUPFAM" id="SSF52141">
    <property type="entry name" value="Uracil-DNA glycosylase-like"/>
    <property type="match status" value="1"/>
</dbReference>
<accession>A0A429ZCE6</accession>
<keyword evidence="8 9" id="KW-0234">DNA repair</keyword>
<dbReference type="NCBIfam" id="NF003588">
    <property type="entry name" value="PRK05254.1-1"/>
    <property type="match status" value="1"/>
</dbReference>
<evidence type="ECO:0000256" key="4">
    <source>
        <dbReference type="ARBA" id="ARBA00012030"/>
    </source>
</evidence>
<dbReference type="PANTHER" id="PTHR11264:SF0">
    <property type="entry name" value="URACIL-DNA GLYCOSYLASE"/>
    <property type="match status" value="1"/>
</dbReference>
<evidence type="ECO:0000313" key="13">
    <source>
        <dbReference type="EMBL" id="RST91378.1"/>
    </source>
</evidence>
<sequence length="226" mass="26135">MRVTIGNQWQKLFLTESQKPYFSQLQKFVEKEYQEKSIYPEQENIFKAFEWTSYEKVKVVILGQDPYHGANQAHGLSFSVLPGNKIPPSLRNIYQELASDLGTEPVTHGYLESWAKEGVLLLNTVLTVAEGQAHSHRNQGWEIFTDQVIHELNQRREPIVFILWGKPAQSKIKMIDQERHHIIQGPHPSPLSAYRGFFGTKPFSEANRLLRENGQKEIIWQLPITV</sequence>
<dbReference type="SMART" id="SM00986">
    <property type="entry name" value="UDG"/>
    <property type="match status" value="1"/>
</dbReference>
<protein>
    <recommendedName>
        <fullName evidence="5 9">Uracil-DNA glycosylase</fullName>
        <shortName evidence="9">UDG</shortName>
        <ecNumber evidence="4 9">3.2.2.27</ecNumber>
    </recommendedName>
</protein>
<dbReference type="OrthoDB" id="9804372at2"/>
<feature type="domain" description="Uracil-DNA glycosylase-like" evidence="12">
    <location>
        <begin position="50"/>
        <end position="210"/>
    </location>
</feature>
<organism evidence="13 14">
    <name type="scientific">Vagococcus salmoninarum</name>
    <dbReference type="NCBI Taxonomy" id="2739"/>
    <lineage>
        <taxon>Bacteria</taxon>
        <taxon>Bacillati</taxon>
        <taxon>Bacillota</taxon>
        <taxon>Bacilli</taxon>
        <taxon>Lactobacillales</taxon>
        <taxon>Enterococcaceae</taxon>
        <taxon>Vagococcus</taxon>
    </lineage>
</organism>
<evidence type="ECO:0000256" key="1">
    <source>
        <dbReference type="ARBA" id="ARBA00001400"/>
    </source>
</evidence>
<dbReference type="SMART" id="SM00987">
    <property type="entry name" value="UreE_C"/>
    <property type="match status" value="1"/>
</dbReference>
<dbReference type="Gene3D" id="3.40.470.10">
    <property type="entry name" value="Uracil-DNA glycosylase-like domain"/>
    <property type="match status" value="1"/>
</dbReference>
<dbReference type="CDD" id="cd10027">
    <property type="entry name" value="UDG-F1-like"/>
    <property type="match status" value="1"/>
</dbReference>
<dbReference type="NCBIfam" id="NF003592">
    <property type="entry name" value="PRK05254.1-5"/>
    <property type="match status" value="1"/>
</dbReference>
<reference evidence="13 14" key="1">
    <citation type="submission" date="2017-05" db="EMBL/GenBank/DDBJ databases">
        <title>Vagococcus spp. assemblies.</title>
        <authorList>
            <person name="Gulvik C.A."/>
        </authorList>
    </citation>
    <scope>NUCLEOTIDE SEQUENCE [LARGE SCALE GENOMIC DNA]</scope>
    <source>
        <strain evidence="13 14">NCFB 2777</strain>
    </source>
</reference>
<dbReference type="Proteomes" id="UP000287239">
    <property type="component" value="Unassembled WGS sequence"/>
</dbReference>
<dbReference type="InterPro" id="IPR005122">
    <property type="entry name" value="Uracil-DNA_glycosylase-like"/>
</dbReference>
<comment type="catalytic activity">
    <reaction evidence="1 9 11">
        <text>Hydrolyzes single-stranded DNA or mismatched double-stranded DNA and polynucleotides, releasing free uracil.</text>
        <dbReference type="EC" id="3.2.2.27"/>
    </reaction>
</comment>
<comment type="function">
    <text evidence="2 9 11">Excises uracil residues from the DNA which can arise as a result of misincorporation of dUMP residues by DNA polymerase or due to deamination of cytosine.</text>
</comment>
<dbReference type="PANTHER" id="PTHR11264">
    <property type="entry name" value="URACIL-DNA GLYCOSYLASE"/>
    <property type="match status" value="1"/>
</dbReference>
<evidence type="ECO:0000256" key="11">
    <source>
        <dbReference type="RuleBase" id="RU003780"/>
    </source>
</evidence>
<dbReference type="NCBIfam" id="NF003591">
    <property type="entry name" value="PRK05254.1-4"/>
    <property type="match status" value="1"/>
</dbReference>
<dbReference type="EC" id="3.2.2.27" evidence="4 9"/>
<evidence type="ECO:0000256" key="5">
    <source>
        <dbReference type="ARBA" id="ARBA00018429"/>
    </source>
</evidence>
<dbReference type="InterPro" id="IPR036895">
    <property type="entry name" value="Uracil-DNA_glycosylase-like_sf"/>
</dbReference>
<evidence type="ECO:0000256" key="6">
    <source>
        <dbReference type="ARBA" id="ARBA00022763"/>
    </source>
</evidence>
<dbReference type="GeneID" id="98569518"/>
<evidence type="ECO:0000256" key="9">
    <source>
        <dbReference type="HAMAP-Rule" id="MF_00148"/>
    </source>
</evidence>
<dbReference type="HAMAP" id="MF_00148">
    <property type="entry name" value="UDG"/>
    <property type="match status" value="1"/>
</dbReference>
<dbReference type="RefSeq" id="WP_126782352.1">
    <property type="nucleotide sequence ID" value="NZ_NGJU01000030.1"/>
</dbReference>
<dbReference type="InterPro" id="IPR018085">
    <property type="entry name" value="Ura-DNA_Glyclase_AS"/>
</dbReference>
<name>A0A429ZCE6_9ENTE</name>
<keyword evidence="9" id="KW-0963">Cytoplasm</keyword>
<dbReference type="NCBIfam" id="NF003589">
    <property type="entry name" value="PRK05254.1-2"/>
    <property type="match status" value="1"/>
</dbReference>
<dbReference type="PROSITE" id="PS00130">
    <property type="entry name" value="U_DNA_GLYCOSYLASE"/>
    <property type="match status" value="1"/>
</dbReference>
<evidence type="ECO:0000256" key="8">
    <source>
        <dbReference type="ARBA" id="ARBA00023204"/>
    </source>
</evidence>
<evidence type="ECO:0000256" key="10">
    <source>
        <dbReference type="PROSITE-ProRule" id="PRU10072"/>
    </source>
</evidence>